<evidence type="ECO:0000313" key="1">
    <source>
        <dbReference type="EMBL" id="GAA2631325.1"/>
    </source>
</evidence>
<gene>
    <name evidence="1" type="ORF">GCM10010411_81740</name>
</gene>
<dbReference type="EMBL" id="BAAATD010000016">
    <property type="protein sequence ID" value="GAA2631325.1"/>
    <property type="molecule type" value="Genomic_DNA"/>
</dbReference>
<proteinExistence type="predicted"/>
<organism evidence="1 2">
    <name type="scientific">Actinomadura fulvescens</name>
    <dbReference type="NCBI Taxonomy" id="46160"/>
    <lineage>
        <taxon>Bacteria</taxon>
        <taxon>Bacillati</taxon>
        <taxon>Actinomycetota</taxon>
        <taxon>Actinomycetes</taxon>
        <taxon>Streptosporangiales</taxon>
        <taxon>Thermomonosporaceae</taxon>
        <taxon>Actinomadura</taxon>
    </lineage>
</organism>
<sequence>MRRRPCVTNDKPTPLSERLYALDASLFGLRRILRETCPGEATAADALCGLWPIVPSVGRGALGFSRGVGAEVFSHALTLPGGAERAGNAITRAQEDAIAVLLTALAQRNGR</sequence>
<evidence type="ECO:0000313" key="2">
    <source>
        <dbReference type="Proteomes" id="UP001501509"/>
    </source>
</evidence>
<comment type="caution">
    <text evidence="1">The sequence shown here is derived from an EMBL/GenBank/DDBJ whole genome shotgun (WGS) entry which is preliminary data.</text>
</comment>
<dbReference type="RefSeq" id="WP_344547880.1">
    <property type="nucleotide sequence ID" value="NZ_BAAATD010000016.1"/>
</dbReference>
<keyword evidence="2" id="KW-1185">Reference proteome</keyword>
<reference evidence="1 2" key="1">
    <citation type="journal article" date="2019" name="Int. J. Syst. Evol. Microbiol.">
        <title>The Global Catalogue of Microorganisms (GCM) 10K type strain sequencing project: providing services to taxonomists for standard genome sequencing and annotation.</title>
        <authorList>
            <consortium name="The Broad Institute Genomics Platform"/>
            <consortium name="The Broad Institute Genome Sequencing Center for Infectious Disease"/>
            <person name="Wu L."/>
            <person name="Ma J."/>
        </authorList>
    </citation>
    <scope>NUCLEOTIDE SEQUENCE [LARGE SCALE GENOMIC DNA]</scope>
    <source>
        <strain evidence="1 2">JCM 6833</strain>
    </source>
</reference>
<name>A0ABN3QNY4_9ACTN</name>
<dbReference type="Proteomes" id="UP001501509">
    <property type="component" value="Unassembled WGS sequence"/>
</dbReference>
<protein>
    <submittedName>
        <fullName evidence="1">Uncharacterized protein</fullName>
    </submittedName>
</protein>
<accession>A0ABN3QNY4</accession>